<evidence type="ECO:0000313" key="3">
    <source>
        <dbReference type="EMBL" id="KAG8225911.1"/>
    </source>
</evidence>
<evidence type="ECO:0000313" key="4">
    <source>
        <dbReference type="Proteomes" id="UP000792457"/>
    </source>
</evidence>
<dbReference type="PANTHER" id="PTHR11037">
    <property type="entry name" value="TRANSCRIPTION FACTOR CP2"/>
    <property type="match status" value="1"/>
</dbReference>
<dbReference type="EMBL" id="KZ308259">
    <property type="protein sequence ID" value="KAG8225911.1"/>
    <property type="molecule type" value="Genomic_DNA"/>
</dbReference>
<dbReference type="GO" id="GO:0000978">
    <property type="term" value="F:RNA polymerase II cis-regulatory region sequence-specific DNA binding"/>
    <property type="evidence" value="ECO:0007669"/>
    <property type="project" value="TreeGrafter"/>
</dbReference>
<dbReference type="AlphaFoldDB" id="A0A8K0K114"/>
<dbReference type="Proteomes" id="UP000792457">
    <property type="component" value="Unassembled WGS sequence"/>
</dbReference>
<protein>
    <recommendedName>
        <fullName evidence="2">GRHL1/CP2 C-terminal domain-containing protein</fullName>
    </recommendedName>
</protein>
<feature type="compositionally biased region" description="Pro residues" evidence="1">
    <location>
        <begin position="98"/>
        <end position="123"/>
    </location>
</feature>
<accession>A0A8K0K114</accession>
<dbReference type="GO" id="GO:0001228">
    <property type="term" value="F:DNA-binding transcription activator activity, RNA polymerase II-specific"/>
    <property type="evidence" value="ECO:0007669"/>
    <property type="project" value="TreeGrafter"/>
</dbReference>
<dbReference type="InterPro" id="IPR057520">
    <property type="entry name" value="GRHL1/CP2_C"/>
</dbReference>
<sequence length="265" mass="29328">MSAPKFYNNIRKFLIKGVNGSDRIFVFIYDSDRLQSEKKETLESLASPDGVVFSTIKRPKLGGHSPHLHPTSPHHVTSPHHHHLHLHPHHLGPQHTPLGPPPPPPSAASPVLAPPPPPGPIQPPLSERVMLYVRQETDDVYTPLHVVPPSAAGLLNAVSTLVRAILECVCLSLRINKSAVCMFVSVCIVKAFYIPDTIAFIIENKYKISTSSISNLYRKNKKGILAKIDDDMLKYYCNEDSFLLDIKPAADGEDAFDITLTELMD</sequence>
<evidence type="ECO:0000259" key="2">
    <source>
        <dbReference type="Pfam" id="PF25416"/>
    </source>
</evidence>
<organism evidence="3 4">
    <name type="scientific">Ladona fulva</name>
    <name type="common">Scarce chaser dragonfly</name>
    <name type="synonym">Libellula fulva</name>
    <dbReference type="NCBI Taxonomy" id="123851"/>
    <lineage>
        <taxon>Eukaryota</taxon>
        <taxon>Metazoa</taxon>
        <taxon>Ecdysozoa</taxon>
        <taxon>Arthropoda</taxon>
        <taxon>Hexapoda</taxon>
        <taxon>Insecta</taxon>
        <taxon>Pterygota</taxon>
        <taxon>Palaeoptera</taxon>
        <taxon>Odonata</taxon>
        <taxon>Epiprocta</taxon>
        <taxon>Anisoptera</taxon>
        <taxon>Libelluloidea</taxon>
        <taxon>Libellulidae</taxon>
        <taxon>Ladona</taxon>
    </lineage>
</organism>
<feature type="domain" description="GRHL1/CP2 C-terminal" evidence="2">
    <location>
        <begin position="202"/>
        <end position="262"/>
    </location>
</feature>
<reference evidence="3" key="1">
    <citation type="submission" date="2013-04" db="EMBL/GenBank/DDBJ databases">
        <authorList>
            <person name="Qu J."/>
            <person name="Murali S.C."/>
            <person name="Bandaranaike D."/>
            <person name="Bellair M."/>
            <person name="Blankenburg K."/>
            <person name="Chao H."/>
            <person name="Dinh H."/>
            <person name="Doddapaneni H."/>
            <person name="Downs B."/>
            <person name="Dugan-Rocha S."/>
            <person name="Elkadiri S."/>
            <person name="Gnanaolivu R.D."/>
            <person name="Hernandez B."/>
            <person name="Javaid M."/>
            <person name="Jayaseelan J.C."/>
            <person name="Lee S."/>
            <person name="Li M."/>
            <person name="Ming W."/>
            <person name="Munidasa M."/>
            <person name="Muniz J."/>
            <person name="Nguyen L."/>
            <person name="Ongeri F."/>
            <person name="Osuji N."/>
            <person name="Pu L.-L."/>
            <person name="Puazo M."/>
            <person name="Qu C."/>
            <person name="Quiroz J."/>
            <person name="Raj R."/>
            <person name="Weissenberger G."/>
            <person name="Xin Y."/>
            <person name="Zou X."/>
            <person name="Han Y."/>
            <person name="Richards S."/>
            <person name="Worley K."/>
            <person name="Muzny D."/>
            <person name="Gibbs R."/>
        </authorList>
    </citation>
    <scope>NUCLEOTIDE SEQUENCE</scope>
    <source>
        <strain evidence="3">Sampled in the wild</strain>
    </source>
</reference>
<dbReference type="GO" id="GO:0005634">
    <property type="term" value="C:nucleus"/>
    <property type="evidence" value="ECO:0007669"/>
    <property type="project" value="TreeGrafter"/>
</dbReference>
<gene>
    <name evidence="3" type="ORF">J437_LFUL005947</name>
</gene>
<dbReference type="InterPro" id="IPR040167">
    <property type="entry name" value="TF_CP2-like"/>
</dbReference>
<dbReference type="PANTHER" id="PTHR11037:SF20">
    <property type="entry name" value="PROTEIN GRAINYHEAD"/>
    <property type="match status" value="1"/>
</dbReference>
<feature type="domain" description="GRHL1/CP2 C-terminal" evidence="2">
    <location>
        <begin position="127"/>
        <end position="162"/>
    </location>
</feature>
<evidence type="ECO:0000256" key="1">
    <source>
        <dbReference type="SAM" id="MobiDB-lite"/>
    </source>
</evidence>
<comment type="caution">
    <text evidence="3">The sequence shown here is derived from an EMBL/GenBank/DDBJ whole genome shotgun (WGS) entry which is preliminary data.</text>
</comment>
<feature type="compositionally biased region" description="Basic residues" evidence="1">
    <location>
        <begin position="77"/>
        <end position="92"/>
    </location>
</feature>
<keyword evidence="4" id="KW-1185">Reference proteome</keyword>
<dbReference type="OrthoDB" id="8194203at2759"/>
<feature type="region of interest" description="Disordered" evidence="1">
    <location>
        <begin position="56"/>
        <end position="125"/>
    </location>
</feature>
<feature type="compositionally biased region" description="Low complexity" evidence="1">
    <location>
        <begin position="64"/>
        <end position="76"/>
    </location>
</feature>
<reference evidence="3" key="2">
    <citation type="submission" date="2017-10" db="EMBL/GenBank/DDBJ databases">
        <title>Ladona fulva Genome sequencing and assembly.</title>
        <authorList>
            <person name="Murali S."/>
            <person name="Richards S."/>
            <person name="Bandaranaike D."/>
            <person name="Bellair M."/>
            <person name="Blankenburg K."/>
            <person name="Chao H."/>
            <person name="Dinh H."/>
            <person name="Doddapaneni H."/>
            <person name="Dugan-Rocha S."/>
            <person name="Elkadiri S."/>
            <person name="Gnanaolivu R."/>
            <person name="Hernandez B."/>
            <person name="Skinner E."/>
            <person name="Javaid M."/>
            <person name="Lee S."/>
            <person name="Li M."/>
            <person name="Ming W."/>
            <person name="Munidasa M."/>
            <person name="Muniz J."/>
            <person name="Nguyen L."/>
            <person name="Hughes D."/>
            <person name="Osuji N."/>
            <person name="Pu L.-L."/>
            <person name="Puazo M."/>
            <person name="Qu C."/>
            <person name="Quiroz J."/>
            <person name="Raj R."/>
            <person name="Weissenberger G."/>
            <person name="Xin Y."/>
            <person name="Zou X."/>
            <person name="Han Y."/>
            <person name="Worley K."/>
            <person name="Muzny D."/>
            <person name="Gibbs R."/>
        </authorList>
    </citation>
    <scope>NUCLEOTIDE SEQUENCE</scope>
    <source>
        <strain evidence="3">Sampled in the wild</strain>
    </source>
</reference>
<proteinExistence type="predicted"/>
<dbReference type="Pfam" id="PF25416">
    <property type="entry name" value="GRHL1_C"/>
    <property type="match status" value="2"/>
</dbReference>
<name>A0A8K0K114_LADFU</name>